<dbReference type="EMBL" id="UYRU01006085">
    <property type="protein sequence ID" value="VDK39675.1"/>
    <property type="molecule type" value="Genomic_DNA"/>
</dbReference>
<dbReference type="Proteomes" id="UP000281553">
    <property type="component" value="Unassembled WGS sequence"/>
</dbReference>
<feature type="transmembrane region" description="Helical" evidence="1">
    <location>
        <begin position="74"/>
        <end position="99"/>
    </location>
</feature>
<name>A0A3P6QHC7_DIBLA</name>
<sequence>MQFKSHNHPVAGFTRRCVLTIDPVSSKGAPGSPRVLPSNLLPSARKIIHLSIWCLPLLKSTGNTDPALPSLSEAIVAAVTACGTVYVSFFTLLWNFAALNQNWIQRAHRTRAY</sequence>
<evidence type="ECO:0000313" key="2">
    <source>
        <dbReference type="EMBL" id="VDK39675.1"/>
    </source>
</evidence>
<reference evidence="2 3" key="1">
    <citation type="submission" date="2018-11" db="EMBL/GenBank/DDBJ databases">
        <authorList>
            <consortium name="Pathogen Informatics"/>
        </authorList>
    </citation>
    <scope>NUCLEOTIDE SEQUENCE [LARGE SCALE GENOMIC DNA]</scope>
</reference>
<gene>
    <name evidence="2" type="ORF">DILT_LOCUS1057</name>
</gene>
<dbReference type="AlphaFoldDB" id="A0A3P6QHC7"/>
<protein>
    <submittedName>
        <fullName evidence="2">Uncharacterized protein</fullName>
    </submittedName>
</protein>
<evidence type="ECO:0000256" key="1">
    <source>
        <dbReference type="SAM" id="Phobius"/>
    </source>
</evidence>
<keyword evidence="1" id="KW-0472">Membrane</keyword>
<accession>A0A3P6QHC7</accession>
<proteinExistence type="predicted"/>
<evidence type="ECO:0000313" key="3">
    <source>
        <dbReference type="Proteomes" id="UP000281553"/>
    </source>
</evidence>
<keyword evidence="3" id="KW-1185">Reference proteome</keyword>
<keyword evidence="1" id="KW-1133">Transmembrane helix</keyword>
<organism evidence="2 3">
    <name type="scientific">Dibothriocephalus latus</name>
    <name type="common">Fish tapeworm</name>
    <name type="synonym">Diphyllobothrium latum</name>
    <dbReference type="NCBI Taxonomy" id="60516"/>
    <lineage>
        <taxon>Eukaryota</taxon>
        <taxon>Metazoa</taxon>
        <taxon>Spiralia</taxon>
        <taxon>Lophotrochozoa</taxon>
        <taxon>Platyhelminthes</taxon>
        <taxon>Cestoda</taxon>
        <taxon>Eucestoda</taxon>
        <taxon>Diphyllobothriidea</taxon>
        <taxon>Diphyllobothriidae</taxon>
        <taxon>Dibothriocephalus</taxon>
    </lineage>
</organism>
<keyword evidence="1" id="KW-0812">Transmembrane</keyword>